<accession>A0A9P6US24</accession>
<dbReference type="AlphaFoldDB" id="A0A9P6US24"/>
<dbReference type="InterPro" id="IPR056251">
    <property type="entry name" value="Arm_rpt_dom"/>
</dbReference>
<evidence type="ECO:0000313" key="4">
    <source>
        <dbReference type="Proteomes" id="UP000738325"/>
    </source>
</evidence>
<evidence type="ECO:0000259" key="2">
    <source>
        <dbReference type="Pfam" id="PF23948"/>
    </source>
</evidence>
<feature type="region of interest" description="Disordered" evidence="1">
    <location>
        <begin position="111"/>
        <end position="144"/>
    </location>
</feature>
<name>A0A9P6US24_9FUNG</name>
<evidence type="ECO:0000256" key="1">
    <source>
        <dbReference type="SAM" id="MobiDB-lite"/>
    </source>
</evidence>
<organism evidence="3 4">
    <name type="scientific">Dissophora globulifera</name>
    <dbReference type="NCBI Taxonomy" id="979702"/>
    <lineage>
        <taxon>Eukaryota</taxon>
        <taxon>Fungi</taxon>
        <taxon>Fungi incertae sedis</taxon>
        <taxon>Mucoromycota</taxon>
        <taxon>Mortierellomycotina</taxon>
        <taxon>Mortierellomycetes</taxon>
        <taxon>Mortierellales</taxon>
        <taxon>Mortierellaceae</taxon>
        <taxon>Dissophora</taxon>
    </lineage>
</organism>
<sequence>MVQNPFSSPHDTLSPKQALKLANLHLENARKFEEDSEIALALCNDAVAALSRMRTVAKKNLKIPQSAEDQALRNGIATAYFEHGSLLEHLDDIKMANISYKKAEKWGYVQRSKQPPSNSYRPSKIKETSSLSATHLSPSPLSSTGVQVRDLAHIPPTIFSQDVAPAVAKYPLPKAGARLESAPQLAYCLALLHSPSIPAKPVNEAELVWTQSKADDEDELDRLQTLATDMTRAFINDELKSPSTVAEVVCLAPVLDQEQFRRLLMTFIDGINQATLLELHLLEGLARLMQCALPEYLDADDLVKILEVLSTRLTDTHQQSIQHVYRLTLVVSHVLDAMADCHVKDLKRVELHEPLSSYLNGLKGSSDPYLVYQAAYAFQALQYVPDDESPLQATLRRARIVVKGISGV</sequence>
<feature type="compositionally biased region" description="Polar residues" evidence="1">
    <location>
        <begin position="128"/>
        <end position="144"/>
    </location>
</feature>
<feature type="compositionally biased region" description="Polar residues" evidence="1">
    <location>
        <begin position="111"/>
        <end position="121"/>
    </location>
</feature>
<gene>
    <name evidence="3" type="ORF">BGZ99_005724</name>
</gene>
<evidence type="ECO:0000313" key="3">
    <source>
        <dbReference type="EMBL" id="KAG0318345.1"/>
    </source>
</evidence>
<dbReference type="Proteomes" id="UP000738325">
    <property type="component" value="Unassembled WGS sequence"/>
</dbReference>
<reference evidence="3" key="1">
    <citation type="journal article" date="2020" name="Fungal Divers.">
        <title>Resolving the Mortierellaceae phylogeny through synthesis of multi-gene phylogenetics and phylogenomics.</title>
        <authorList>
            <person name="Vandepol N."/>
            <person name="Liber J."/>
            <person name="Desiro A."/>
            <person name="Na H."/>
            <person name="Kennedy M."/>
            <person name="Barry K."/>
            <person name="Grigoriev I.V."/>
            <person name="Miller A.N."/>
            <person name="O'Donnell K."/>
            <person name="Stajich J.E."/>
            <person name="Bonito G."/>
        </authorList>
    </citation>
    <scope>NUCLEOTIDE SEQUENCE</scope>
    <source>
        <strain evidence="3">REB-010B</strain>
    </source>
</reference>
<keyword evidence="4" id="KW-1185">Reference proteome</keyword>
<dbReference type="EMBL" id="JAAAIP010000376">
    <property type="protein sequence ID" value="KAG0318345.1"/>
    <property type="molecule type" value="Genomic_DNA"/>
</dbReference>
<feature type="domain" description="Arm-like repeat" evidence="2">
    <location>
        <begin position="200"/>
        <end position="406"/>
    </location>
</feature>
<dbReference type="Pfam" id="PF23948">
    <property type="entry name" value="ARM_5"/>
    <property type="match status" value="1"/>
</dbReference>
<protein>
    <recommendedName>
        <fullName evidence="2">Arm-like repeat domain-containing protein</fullName>
    </recommendedName>
</protein>
<proteinExistence type="predicted"/>
<dbReference type="OrthoDB" id="2435592at2759"/>
<feature type="non-terminal residue" evidence="3">
    <location>
        <position position="408"/>
    </location>
</feature>
<comment type="caution">
    <text evidence="3">The sequence shown here is derived from an EMBL/GenBank/DDBJ whole genome shotgun (WGS) entry which is preliminary data.</text>
</comment>